<accession>A0A1M7DV61</accession>
<evidence type="ECO:0000313" key="1">
    <source>
        <dbReference type="EMBL" id="SHL83375.1"/>
    </source>
</evidence>
<dbReference type="STRING" id="1302687.SAMN05444267_10269"/>
<reference evidence="2" key="1">
    <citation type="submission" date="2016-11" db="EMBL/GenBank/DDBJ databases">
        <authorList>
            <person name="Varghese N."/>
            <person name="Submissions S."/>
        </authorList>
    </citation>
    <scope>NUCLEOTIDE SEQUENCE [LARGE SCALE GENOMIC DNA]</scope>
    <source>
        <strain evidence="2">DSM 26899</strain>
    </source>
</reference>
<sequence length="255" mass="29950">MKTKIRTINVDGILYKYIAKDWYVKIYPKNGTDYFVKVDFFTEDLEFKNILIYIGCFKTFENGEEKYLIVHQPGFVANVIKHFKINEFDFSTQKQHTITEAVKDFEAMGYQIEKTKIISTSNNNFVFKSLLKGYISFLKPSYIWKLSRHIRSKEELPQFVGRIKIMTDNLNNGITTSIIINKLNEGNIFDFPYIPKEKDTLMISYKEGNYNTSISLIFLDESWKKGFSNSLEEYIAEGEIIIKEKETNDHPNLKK</sequence>
<organism evidence="1 2">
    <name type="scientific">Chryseobacterium polytrichastri</name>
    <dbReference type="NCBI Taxonomy" id="1302687"/>
    <lineage>
        <taxon>Bacteria</taxon>
        <taxon>Pseudomonadati</taxon>
        <taxon>Bacteroidota</taxon>
        <taxon>Flavobacteriia</taxon>
        <taxon>Flavobacteriales</taxon>
        <taxon>Weeksellaceae</taxon>
        <taxon>Chryseobacterium group</taxon>
        <taxon>Chryseobacterium</taxon>
    </lineage>
</organism>
<protein>
    <submittedName>
        <fullName evidence="1">Uncharacterized protein</fullName>
    </submittedName>
</protein>
<dbReference type="OrthoDB" id="1359750at2"/>
<gene>
    <name evidence="1" type="ORF">SAMN05444267_10269</name>
</gene>
<evidence type="ECO:0000313" key="2">
    <source>
        <dbReference type="Proteomes" id="UP000184364"/>
    </source>
</evidence>
<name>A0A1M7DV61_9FLAO</name>
<dbReference type="AlphaFoldDB" id="A0A1M7DV61"/>
<dbReference type="RefSeq" id="WP_073294539.1">
    <property type="nucleotide sequence ID" value="NZ_FRAV01000026.1"/>
</dbReference>
<keyword evidence="2" id="KW-1185">Reference proteome</keyword>
<dbReference type="EMBL" id="FRAV01000026">
    <property type="protein sequence ID" value="SHL83375.1"/>
    <property type="molecule type" value="Genomic_DNA"/>
</dbReference>
<dbReference type="Proteomes" id="UP000184364">
    <property type="component" value="Unassembled WGS sequence"/>
</dbReference>
<proteinExistence type="predicted"/>